<feature type="region of interest" description="Disordered" evidence="1">
    <location>
        <begin position="37"/>
        <end position="73"/>
    </location>
</feature>
<evidence type="ECO:0008006" key="4">
    <source>
        <dbReference type="Google" id="ProtNLM"/>
    </source>
</evidence>
<gene>
    <name evidence="2" type="primary">ZC3HC1</name>
</gene>
<reference evidence="2" key="2">
    <citation type="submission" date="2025-08" db="UniProtKB">
        <authorList>
            <consortium name="Ensembl"/>
        </authorList>
    </citation>
    <scope>IDENTIFICATION</scope>
    <source>
        <strain evidence="2">breed Abyssinian</strain>
    </source>
</reference>
<dbReference type="GeneTree" id="ENSGT00390000006086"/>
<evidence type="ECO:0000256" key="1">
    <source>
        <dbReference type="SAM" id="MobiDB-lite"/>
    </source>
</evidence>
<dbReference type="Proteomes" id="UP000823872">
    <property type="component" value="Chromosome A2"/>
</dbReference>
<feature type="compositionally biased region" description="Polar residues" evidence="1">
    <location>
        <begin position="52"/>
        <end position="65"/>
    </location>
</feature>
<protein>
    <recommendedName>
        <fullName evidence="4">Zinc finger C3HC-type containing 1</fullName>
    </recommendedName>
</protein>
<keyword evidence="3" id="KW-1185">Reference proteome</keyword>
<accession>A0ABI7WLI9</accession>
<sequence length="132" mass="13852">MAAPSEGQAFAAGVEKNWGAVIRSPEGTPQKVRQLIDEGIAPEEGGAEAKDTSATFQSVNGSPQAEQPPLESTSKEAFFSRVETFSISFFISSLIPDLVSGGPVEILFTLHLTPNTSRCGPSLPNLGSDTLC</sequence>
<name>A0ABI7WLI9_FELCA</name>
<organism evidence="2 3">
    <name type="scientific">Felis catus</name>
    <name type="common">Cat</name>
    <name type="synonym">Felis silvestris catus</name>
    <dbReference type="NCBI Taxonomy" id="9685"/>
    <lineage>
        <taxon>Eukaryota</taxon>
        <taxon>Metazoa</taxon>
        <taxon>Chordata</taxon>
        <taxon>Craniata</taxon>
        <taxon>Vertebrata</taxon>
        <taxon>Euteleostomi</taxon>
        <taxon>Mammalia</taxon>
        <taxon>Eutheria</taxon>
        <taxon>Laurasiatheria</taxon>
        <taxon>Carnivora</taxon>
        <taxon>Feliformia</taxon>
        <taxon>Felidae</taxon>
        <taxon>Felinae</taxon>
        <taxon>Felis</taxon>
    </lineage>
</organism>
<evidence type="ECO:0000313" key="2">
    <source>
        <dbReference type="Ensembl" id="ENSFCTP00005011171.1"/>
    </source>
</evidence>
<reference evidence="2 3" key="1">
    <citation type="submission" date="2021-02" db="EMBL/GenBank/DDBJ databases">
        <title>Safari Cat Assemblies.</title>
        <authorList>
            <person name="Bredemeyer K.R."/>
            <person name="Murphy W.J."/>
        </authorList>
    </citation>
    <scope>NUCLEOTIDE SEQUENCE [LARGE SCALE GENOMIC DNA]</scope>
</reference>
<evidence type="ECO:0000313" key="3">
    <source>
        <dbReference type="Proteomes" id="UP000823872"/>
    </source>
</evidence>
<reference evidence="2" key="3">
    <citation type="submission" date="2025-09" db="UniProtKB">
        <authorList>
            <consortium name="Ensembl"/>
        </authorList>
    </citation>
    <scope>IDENTIFICATION</scope>
    <source>
        <strain evidence="2">breed Abyssinian</strain>
    </source>
</reference>
<proteinExistence type="predicted"/>
<dbReference type="Ensembl" id="ENSFCTT00005016349.1">
    <property type="protein sequence ID" value="ENSFCTP00005011171.1"/>
    <property type="gene ID" value="ENSFCTG00005005841.1"/>
</dbReference>